<dbReference type="InterPro" id="IPR001466">
    <property type="entry name" value="Beta-lactam-related"/>
</dbReference>
<organism evidence="2 3">
    <name type="scientific">Corynebacterium massiliense DSM 45435</name>
    <dbReference type="NCBI Taxonomy" id="1121364"/>
    <lineage>
        <taxon>Bacteria</taxon>
        <taxon>Bacillati</taxon>
        <taxon>Actinomycetota</taxon>
        <taxon>Actinomycetes</taxon>
        <taxon>Mycobacteriales</taxon>
        <taxon>Corynebacteriaceae</taxon>
        <taxon>Corynebacterium</taxon>
    </lineage>
</organism>
<evidence type="ECO:0000313" key="3">
    <source>
        <dbReference type="Proteomes" id="UP001220064"/>
    </source>
</evidence>
<evidence type="ECO:0000313" key="2">
    <source>
        <dbReference type="EMBL" id="WCZ32919.1"/>
    </source>
</evidence>
<keyword evidence="3" id="KW-1185">Reference proteome</keyword>
<dbReference type="InterPro" id="IPR050789">
    <property type="entry name" value="Diverse_Enzym_Activities"/>
</dbReference>
<proteinExistence type="predicted"/>
<dbReference type="Pfam" id="PF00144">
    <property type="entry name" value="Beta-lactamase"/>
    <property type="match status" value="1"/>
</dbReference>
<dbReference type="EMBL" id="CP063189">
    <property type="protein sequence ID" value="WCZ32919.1"/>
    <property type="molecule type" value="Genomic_DNA"/>
</dbReference>
<reference evidence="2 3" key="1">
    <citation type="submission" date="2020-10" db="EMBL/GenBank/DDBJ databases">
        <title>Complete genome sequence of Corynebacterium massiliense DSM 45435, type strain of Corynebacterium massiliense.</title>
        <authorList>
            <person name="Busche T."/>
            <person name="Kalinowski J."/>
            <person name="Ruckert C."/>
        </authorList>
    </citation>
    <scope>NUCLEOTIDE SEQUENCE [LARGE SCALE GENOMIC DNA]</scope>
    <source>
        <strain evidence="2 3">DSM 45435</strain>
    </source>
</reference>
<protein>
    <submittedName>
        <fullName evidence="2">Beta-lactamase</fullName>
    </submittedName>
</protein>
<dbReference type="RefSeq" id="WP_022862390.1">
    <property type="nucleotide sequence ID" value="NZ_ATVG01000001.1"/>
</dbReference>
<dbReference type="InterPro" id="IPR012338">
    <property type="entry name" value="Beta-lactam/transpept-like"/>
</dbReference>
<accession>A0ABY7U8I6</accession>
<name>A0ABY7U8I6_9CORY</name>
<sequence>MNPLSSLSKWPVDNVAAALVAADGSVETFGDTAKVFPVASLTKLVSAYGIMMAVEEGAVELDGAAGPEGATLRHLLAHASGVGFDSRESQKPVGERRIYSSAGYEWAADTVAEACEMDFVDYLTEGVLEPLGMRDTALRGLAGHGLHSSVQDLAVFAREMLRPQLLSAASVNEMQTVQFDGLRGVVPGYGMQKPCPWGLGFEIKGQKAPHWTGETMPPETVGHFGMSGTYLWVAGDYAMIALTDRDFGDWAKPLWAETNDAVWGALD</sequence>
<dbReference type="SUPFAM" id="SSF56601">
    <property type="entry name" value="beta-lactamase/transpeptidase-like"/>
    <property type="match status" value="1"/>
</dbReference>
<dbReference type="Gene3D" id="3.40.710.10">
    <property type="entry name" value="DD-peptidase/beta-lactamase superfamily"/>
    <property type="match status" value="1"/>
</dbReference>
<gene>
    <name evidence="2" type="ORF">CMASS_07435</name>
</gene>
<feature type="domain" description="Beta-lactamase-related" evidence="1">
    <location>
        <begin position="31"/>
        <end position="237"/>
    </location>
</feature>
<evidence type="ECO:0000259" key="1">
    <source>
        <dbReference type="Pfam" id="PF00144"/>
    </source>
</evidence>
<dbReference type="PANTHER" id="PTHR43283">
    <property type="entry name" value="BETA-LACTAMASE-RELATED"/>
    <property type="match status" value="1"/>
</dbReference>
<dbReference type="PANTHER" id="PTHR43283:SF15">
    <property type="entry name" value="CONSERVED PROTEIN"/>
    <property type="match status" value="1"/>
</dbReference>
<dbReference type="Proteomes" id="UP001220064">
    <property type="component" value="Chromosome"/>
</dbReference>